<proteinExistence type="predicted"/>
<evidence type="ECO:0000256" key="1">
    <source>
        <dbReference type="SAM" id="MobiDB-lite"/>
    </source>
</evidence>
<evidence type="ECO:0000313" key="3">
    <source>
        <dbReference type="Proteomes" id="UP000290289"/>
    </source>
</evidence>
<dbReference type="AlphaFoldDB" id="A0A498HQ18"/>
<evidence type="ECO:0000313" key="2">
    <source>
        <dbReference type="EMBL" id="RXH70963.1"/>
    </source>
</evidence>
<feature type="region of interest" description="Disordered" evidence="1">
    <location>
        <begin position="62"/>
        <end position="82"/>
    </location>
</feature>
<dbReference type="Proteomes" id="UP000290289">
    <property type="component" value="Chromosome 16"/>
</dbReference>
<name>A0A498HQ18_MALDO</name>
<gene>
    <name evidence="2" type="ORF">DVH24_015585</name>
</gene>
<organism evidence="2 3">
    <name type="scientific">Malus domestica</name>
    <name type="common">Apple</name>
    <name type="synonym">Pyrus malus</name>
    <dbReference type="NCBI Taxonomy" id="3750"/>
    <lineage>
        <taxon>Eukaryota</taxon>
        <taxon>Viridiplantae</taxon>
        <taxon>Streptophyta</taxon>
        <taxon>Embryophyta</taxon>
        <taxon>Tracheophyta</taxon>
        <taxon>Spermatophyta</taxon>
        <taxon>Magnoliopsida</taxon>
        <taxon>eudicotyledons</taxon>
        <taxon>Gunneridae</taxon>
        <taxon>Pentapetalae</taxon>
        <taxon>rosids</taxon>
        <taxon>fabids</taxon>
        <taxon>Rosales</taxon>
        <taxon>Rosaceae</taxon>
        <taxon>Amygdaloideae</taxon>
        <taxon>Maleae</taxon>
        <taxon>Malus</taxon>
    </lineage>
</organism>
<keyword evidence="3" id="KW-1185">Reference proteome</keyword>
<accession>A0A498HQ18</accession>
<comment type="caution">
    <text evidence="2">The sequence shown here is derived from an EMBL/GenBank/DDBJ whole genome shotgun (WGS) entry which is preliminary data.</text>
</comment>
<reference evidence="2 3" key="1">
    <citation type="submission" date="2018-10" db="EMBL/GenBank/DDBJ databases">
        <title>A high-quality apple genome assembly.</title>
        <authorList>
            <person name="Hu J."/>
        </authorList>
    </citation>
    <scope>NUCLEOTIDE SEQUENCE [LARGE SCALE GENOMIC DNA]</scope>
    <source>
        <strain evidence="3">cv. HFTH1</strain>
        <tissue evidence="2">Young leaf</tissue>
    </source>
</reference>
<dbReference type="EMBL" id="RDQH01000342">
    <property type="protein sequence ID" value="RXH70963.1"/>
    <property type="molecule type" value="Genomic_DNA"/>
</dbReference>
<sequence>MRRKVAKWRCRGEETRSIFVLKCYKFVSHECGTSHSRGEVERKIIQNLSRGTLRSTRFRHTKRGTERLIPLRSVPSQYQTRP</sequence>
<protein>
    <submittedName>
        <fullName evidence="2">Uncharacterized protein</fullName>
    </submittedName>
</protein>